<evidence type="ECO:0000313" key="1">
    <source>
        <dbReference type="EMBL" id="SFR24574.1"/>
    </source>
</evidence>
<accession>A0AAX2EXU5</accession>
<organism evidence="1 4">
    <name type="scientific">Kosakonia radicincitans</name>
    <dbReference type="NCBI Taxonomy" id="283686"/>
    <lineage>
        <taxon>Bacteria</taxon>
        <taxon>Pseudomonadati</taxon>
        <taxon>Pseudomonadota</taxon>
        <taxon>Gammaproteobacteria</taxon>
        <taxon>Enterobacterales</taxon>
        <taxon>Enterobacteriaceae</taxon>
        <taxon>Kosakonia</taxon>
    </lineage>
</organism>
<evidence type="ECO:0000313" key="2">
    <source>
        <dbReference type="EMBL" id="SFU08803.1"/>
    </source>
</evidence>
<comment type="caution">
    <text evidence="1">The sequence shown here is derived from an EMBL/GenBank/DDBJ whole genome shotgun (WGS) entry which is preliminary data.</text>
</comment>
<evidence type="ECO:0000313" key="3">
    <source>
        <dbReference type="Proteomes" id="UP000198760"/>
    </source>
</evidence>
<dbReference type="Proteomes" id="UP000198760">
    <property type="component" value="Unassembled WGS sequence"/>
</dbReference>
<protein>
    <submittedName>
        <fullName evidence="1">Uncharacterized protein</fullName>
    </submittedName>
</protein>
<dbReference type="EMBL" id="FPAV01000012">
    <property type="protein sequence ID" value="SFU08803.1"/>
    <property type="molecule type" value="Genomic_DNA"/>
</dbReference>
<proteinExistence type="predicted"/>
<dbReference type="EMBL" id="FOYJ01000012">
    <property type="protein sequence ID" value="SFR24574.1"/>
    <property type="molecule type" value="Genomic_DNA"/>
</dbReference>
<keyword evidence="3" id="KW-1185">Reference proteome</keyword>
<dbReference type="AlphaFoldDB" id="A0AAX2EXU5"/>
<evidence type="ECO:0000313" key="4">
    <source>
        <dbReference type="Proteomes" id="UP000199173"/>
    </source>
</evidence>
<name>A0AAX2EXU5_9ENTR</name>
<reference evidence="3 4" key="1">
    <citation type="submission" date="2016-10" db="EMBL/GenBank/DDBJ databases">
        <authorList>
            <person name="Varghese N."/>
            <person name="Submissions S."/>
        </authorList>
    </citation>
    <scope>NUCLEOTIDE SEQUENCE [LARGE SCALE GENOMIC DNA]</scope>
    <source>
        <strain evidence="2 3">NFIX06</strain>
        <strain evidence="1 4">NFIX08</strain>
    </source>
</reference>
<dbReference type="Proteomes" id="UP000199173">
    <property type="component" value="Unassembled WGS sequence"/>
</dbReference>
<gene>
    <name evidence="2" type="ORF">SAMN03159428_04050</name>
    <name evidence="1" type="ORF">SAMN03159514_04376</name>
</gene>
<sequence>MALAGRHGKDHRLCAVVGIVVRDIRLRHGVVPAIDPVVDLYNAISLRYAVLVGDEN</sequence>